<dbReference type="InterPro" id="IPR029068">
    <property type="entry name" value="Glyas_Bleomycin-R_OHBP_Dase"/>
</dbReference>
<reference evidence="3" key="1">
    <citation type="submission" date="2016-10" db="EMBL/GenBank/DDBJ databases">
        <authorList>
            <person name="Varghese N."/>
            <person name="Submissions S."/>
        </authorList>
    </citation>
    <scope>NUCLEOTIDE SEQUENCE [LARGE SCALE GENOMIC DNA]</scope>
    <source>
        <strain evidence="3">DSM 13327</strain>
    </source>
</reference>
<dbReference type="InterPro" id="IPR037523">
    <property type="entry name" value="VOC_core"/>
</dbReference>
<evidence type="ECO:0000259" key="1">
    <source>
        <dbReference type="PROSITE" id="PS51819"/>
    </source>
</evidence>
<dbReference type="OrthoDB" id="66829at2"/>
<name>A0A1I4NN04_9FIRM</name>
<evidence type="ECO:0000313" key="2">
    <source>
        <dbReference type="EMBL" id="SFM16677.1"/>
    </source>
</evidence>
<dbReference type="Gene3D" id="3.30.720.120">
    <property type="match status" value="1"/>
</dbReference>
<dbReference type="Proteomes" id="UP000199520">
    <property type="component" value="Unassembled WGS sequence"/>
</dbReference>
<dbReference type="STRING" id="1123291.SAMN04490355_104915"/>
<dbReference type="SUPFAM" id="SSF54593">
    <property type="entry name" value="Glyoxalase/Bleomycin resistance protein/Dihydroxybiphenyl dioxygenase"/>
    <property type="match status" value="1"/>
</dbReference>
<protein>
    <submittedName>
        <fullName evidence="2">Glyoxalase-like domain-containing protein</fullName>
    </submittedName>
</protein>
<dbReference type="AlphaFoldDB" id="A0A1I4NN04"/>
<dbReference type="RefSeq" id="WP_090942082.1">
    <property type="nucleotide sequence ID" value="NZ_FOTS01000049.1"/>
</dbReference>
<keyword evidence="3" id="KW-1185">Reference proteome</keyword>
<dbReference type="Gene3D" id="3.30.720.110">
    <property type="match status" value="1"/>
</dbReference>
<dbReference type="EMBL" id="FOTS01000049">
    <property type="protein sequence ID" value="SFM16677.1"/>
    <property type="molecule type" value="Genomic_DNA"/>
</dbReference>
<organism evidence="2 3">
    <name type="scientific">Pelosinus propionicus DSM 13327</name>
    <dbReference type="NCBI Taxonomy" id="1123291"/>
    <lineage>
        <taxon>Bacteria</taxon>
        <taxon>Bacillati</taxon>
        <taxon>Bacillota</taxon>
        <taxon>Negativicutes</taxon>
        <taxon>Selenomonadales</taxon>
        <taxon>Sporomusaceae</taxon>
        <taxon>Pelosinus</taxon>
    </lineage>
</organism>
<feature type="domain" description="VOC" evidence="1">
    <location>
        <begin position="2"/>
        <end position="120"/>
    </location>
</feature>
<proteinExistence type="predicted"/>
<dbReference type="InterPro" id="IPR004360">
    <property type="entry name" value="Glyas_Fos-R_dOase_dom"/>
</dbReference>
<sequence length="137" mass="16294">MQIKRVDSTINTNKLQESKEFYMKHFDFQLVYESDWYIELIARDLPTNGISFTLPQREEGEFFNGKGLIISFEVDDVDAEYKRLKDEGVIIYQEMQDKHWGERSFVVNDPNGIHLYIYSSISPTPEYQKIYDSFKKD</sequence>
<dbReference type="PROSITE" id="PS51819">
    <property type="entry name" value="VOC"/>
    <property type="match status" value="1"/>
</dbReference>
<evidence type="ECO:0000313" key="3">
    <source>
        <dbReference type="Proteomes" id="UP000199520"/>
    </source>
</evidence>
<gene>
    <name evidence="2" type="ORF">SAMN04490355_104915</name>
</gene>
<dbReference type="Pfam" id="PF00903">
    <property type="entry name" value="Glyoxalase"/>
    <property type="match status" value="1"/>
</dbReference>
<accession>A0A1I4NN04</accession>